<organism evidence="6 7">
    <name type="scientific">Amycolatopsis balhimycina DSM 5908</name>
    <dbReference type="NCBI Taxonomy" id="1081091"/>
    <lineage>
        <taxon>Bacteria</taxon>
        <taxon>Bacillati</taxon>
        <taxon>Actinomycetota</taxon>
        <taxon>Actinomycetes</taxon>
        <taxon>Pseudonocardiales</taxon>
        <taxon>Pseudonocardiaceae</taxon>
        <taxon>Amycolatopsis</taxon>
    </lineage>
</organism>
<sequence>MGRGPHLLRSGEGGGPAVRRSPDPRDRRCGTRLGHRRLQARLGLPAAGVRSVTTAARGAWDVVRQGEKAREIREQTLRLSQGRPHHLGGQLSCVEILVSIFYGHAPTLPDTRFVLSKGHACITLYAVLADLGLIPPDELETIMEAGGLLLGHPCRTTTPAVDASTGSLGMGLSMAVGMALAARMAGREVHVHAVLGDGEMQSGQVWEALMLLGHHRLDTVHTVIDCNGAQADGTTADIVGLEPLPARLEAMGLDVVECDGHDLAALNKALAEPRRGRPRAIVARTVKGKSVPTMEGDNFWHSGTLSRQQLADALASLY</sequence>
<feature type="region of interest" description="Disordered" evidence="4">
    <location>
        <begin position="1"/>
        <end position="30"/>
    </location>
</feature>
<keyword evidence="3" id="KW-0786">Thiamine pyrophosphate</keyword>
<evidence type="ECO:0000313" key="7">
    <source>
        <dbReference type="Proteomes" id="UP000286716"/>
    </source>
</evidence>
<dbReference type="Pfam" id="PF00456">
    <property type="entry name" value="Transketolase_N"/>
    <property type="match status" value="1"/>
</dbReference>
<evidence type="ECO:0000256" key="1">
    <source>
        <dbReference type="ARBA" id="ARBA00001964"/>
    </source>
</evidence>
<feature type="compositionally biased region" description="Basic and acidic residues" evidence="4">
    <location>
        <begin position="20"/>
        <end position="29"/>
    </location>
</feature>
<dbReference type="SUPFAM" id="SSF52518">
    <property type="entry name" value="Thiamin diphosphate-binding fold (THDP-binding)"/>
    <property type="match status" value="1"/>
</dbReference>
<evidence type="ECO:0000256" key="2">
    <source>
        <dbReference type="ARBA" id="ARBA00007131"/>
    </source>
</evidence>
<dbReference type="PANTHER" id="PTHR47514">
    <property type="entry name" value="TRANSKETOLASE N-TERMINAL SECTION-RELATED"/>
    <property type="match status" value="1"/>
</dbReference>
<dbReference type="CDD" id="cd02012">
    <property type="entry name" value="TPP_TK"/>
    <property type="match status" value="1"/>
</dbReference>
<dbReference type="PANTHER" id="PTHR47514:SF1">
    <property type="entry name" value="TRANSKETOLASE N-TERMINAL SECTION-RELATED"/>
    <property type="match status" value="1"/>
</dbReference>
<dbReference type="GO" id="GO:0000287">
    <property type="term" value="F:magnesium ion binding"/>
    <property type="evidence" value="ECO:0007669"/>
    <property type="project" value="UniProtKB-ARBA"/>
</dbReference>
<dbReference type="Proteomes" id="UP000286716">
    <property type="component" value="Unassembled WGS sequence"/>
</dbReference>
<dbReference type="AlphaFoldDB" id="A0A428X6E6"/>
<feature type="domain" description="Transketolase N-terminal" evidence="5">
    <location>
        <begin position="111"/>
        <end position="311"/>
    </location>
</feature>
<dbReference type="InterPro" id="IPR005474">
    <property type="entry name" value="Transketolase_N"/>
</dbReference>
<comment type="similarity">
    <text evidence="2">Belongs to the transketolase family.</text>
</comment>
<evidence type="ECO:0000313" key="6">
    <source>
        <dbReference type="EMBL" id="RSM50887.1"/>
    </source>
</evidence>
<dbReference type="Gene3D" id="3.40.50.970">
    <property type="match status" value="1"/>
</dbReference>
<dbReference type="InterPro" id="IPR029061">
    <property type="entry name" value="THDP-binding"/>
</dbReference>
<dbReference type="OrthoDB" id="8732661at2"/>
<comment type="caution">
    <text evidence="6">The sequence shown here is derived from an EMBL/GenBank/DDBJ whole genome shotgun (WGS) entry which is preliminary data.</text>
</comment>
<evidence type="ECO:0000256" key="3">
    <source>
        <dbReference type="ARBA" id="ARBA00023052"/>
    </source>
</evidence>
<proteinExistence type="inferred from homology"/>
<gene>
    <name evidence="6" type="ORF">DMA12_01735</name>
</gene>
<name>A0A428X6E6_AMYBA</name>
<reference evidence="6 7" key="1">
    <citation type="submission" date="2018-05" db="EMBL/GenBank/DDBJ databases">
        <title>Evolution of GPA BGCs.</title>
        <authorList>
            <person name="Waglechner N."/>
            <person name="Wright G.D."/>
        </authorList>
    </citation>
    <scope>NUCLEOTIDE SEQUENCE [LARGE SCALE GENOMIC DNA]</scope>
    <source>
        <strain evidence="6 7">DSM 5908</strain>
    </source>
</reference>
<keyword evidence="7" id="KW-1185">Reference proteome</keyword>
<evidence type="ECO:0000259" key="5">
    <source>
        <dbReference type="Pfam" id="PF00456"/>
    </source>
</evidence>
<evidence type="ECO:0000256" key="4">
    <source>
        <dbReference type="SAM" id="MobiDB-lite"/>
    </source>
</evidence>
<accession>A0A428X6E6</accession>
<protein>
    <submittedName>
        <fullName evidence="6">Transketolase</fullName>
    </submittedName>
</protein>
<comment type="cofactor">
    <cofactor evidence="1">
        <name>thiamine diphosphate</name>
        <dbReference type="ChEBI" id="CHEBI:58937"/>
    </cofactor>
</comment>
<dbReference type="EMBL" id="QHHU01000001">
    <property type="protein sequence ID" value="RSM50887.1"/>
    <property type="molecule type" value="Genomic_DNA"/>
</dbReference>